<evidence type="ECO:0000256" key="2">
    <source>
        <dbReference type="ARBA" id="ARBA00016066"/>
    </source>
</evidence>
<proteinExistence type="inferred from homology"/>
<reference evidence="10" key="1">
    <citation type="journal article" date="2020" name="Stud. Mycol.">
        <title>101 Dothideomycetes genomes: a test case for predicting lifestyles and emergence of pathogens.</title>
        <authorList>
            <person name="Haridas S."/>
            <person name="Albert R."/>
            <person name="Binder M."/>
            <person name="Bloem J."/>
            <person name="Labutti K."/>
            <person name="Salamov A."/>
            <person name="Andreopoulos B."/>
            <person name="Baker S."/>
            <person name="Barry K."/>
            <person name="Bills G."/>
            <person name="Bluhm B."/>
            <person name="Cannon C."/>
            <person name="Castanera R."/>
            <person name="Culley D."/>
            <person name="Daum C."/>
            <person name="Ezra D."/>
            <person name="Gonzalez J."/>
            <person name="Henrissat B."/>
            <person name="Kuo A."/>
            <person name="Liang C."/>
            <person name="Lipzen A."/>
            <person name="Lutzoni F."/>
            <person name="Magnuson J."/>
            <person name="Mondo S."/>
            <person name="Nolan M."/>
            <person name="Ohm R."/>
            <person name="Pangilinan J."/>
            <person name="Park H.-J."/>
            <person name="Ramirez L."/>
            <person name="Alfaro M."/>
            <person name="Sun H."/>
            <person name="Tritt A."/>
            <person name="Yoshinaga Y."/>
            <person name="Zwiers L.-H."/>
            <person name="Turgeon B."/>
            <person name="Goodwin S."/>
            <person name="Spatafora J."/>
            <person name="Crous P."/>
            <person name="Grigoriev I."/>
        </authorList>
    </citation>
    <scope>NUCLEOTIDE SEQUENCE</scope>
    <source>
        <strain evidence="10">CBS 119925</strain>
    </source>
</reference>
<accession>A0A6A6VMX0</accession>
<dbReference type="PANTHER" id="PTHR12830">
    <property type="entry name" value="ANAPHASE-PROMOTING COMPLEX SUBUNIT 5"/>
    <property type="match status" value="1"/>
</dbReference>
<dbReference type="PANTHER" id="PTHR12830:SF9">
    <property type="entry name" value="ANAPHASE-PROMOTING COMPLEX SUBUNIT 5"/>
    <property type="match status" value="1"/>
</dbReference>
<dbReference type="InterPro" id="IPR037679">
    <property type="entry name" value="Apc5"/>
</dbReference>
<evidence type="ECO:0000313" key="11">
    <source>
        <dbReference type="Proteomes" id="UP000799440"/>
    </source>
</evidence>
<evidence type="ECO:0000256" key="5">
    <source>
        <dbReference type="ARBA" id="ARBA00022786"/>
    </source>
</evidence>
<evidence type="ECO:0000256" key="8">
    <source>
        <dbReference type="ARBA" id="ARBA00045696"/>
    </source>
</evidence>
<dbReference type="SUPFAM" id="SSF48452">
    <property type="entry name" value="TPR-like"/>
    <property type="match status" value="1"/>
</dbReference>
<keyword evidence="6" id="KW-0131">Cell cycle</keyword>
<evidence type="ECO:0000256" key="7">
    <source>
        <dbReference type="ARBA" id="ARBA00031069"/>
    </source>
</evidence>
<dbReference type="OrthoDB" id="2504561at2759"/>
<protein>
    <recommendedName>
        <fullName evidence="2">Anaphase-promoting complex subunit 5</fullName>
    </recommendedName>
    <alternativeName>
        <fullName evidence="7">Cyclosome subunit 5</fullName>
    </alternativeName>
</protein>
<feature type="domain" description="Anaphase-promoting complex subunit 5" evidence="9">
    <location>
        <begin position="265"/>
        <end position="354"/>
    </location>
</feature>
<keyword evidence="4" id="KW-0498">Mitosis</keyword>
<name>A0A6A6VMX0_9PLEO</name>
<gene>
    <name evidence="10" type="ORF">M011DRAFT_463437</name>
</gene>
<comment type="similarity">
    <text evidence="1">Belongs to the APC5 family.</text>
</comment>
<sequence>MATRYLTAQKICVVVLVKLYCESFLPSSATIPVLSFILSQVQPAGPFSRQLRGHEAKYDPSISIRAFEEVLQKLDAIMPGRTLLDMFLQRLWDVDSFDALCDLFGGLGKLLLHDRPDYEPDPGEQPQSRITLAKTSPLGAFVRRASLEFTRLQFEAAVKLWVSFVKYRAPTIRWVHRLPDLAESGADINAQKMDLQPGDGLFDVAYGSLYDGDQGEQALGMDDLERMLDFQIEKLQRIGDRVPEEMKKQFRSMLSVKGVALRQSYLVQFFDAWRAGDYTSAFENIHRYYDYSVQTREKIHYQYALLHMAILQSEFGCFGEAMAAISETIATARENQDMNCLNYSLSWLQHMAKAHPEQLKLHGYRGVLGSDREGLAFLKAKAKETRVYSLLSNTLLEEAKAAIASGEPTTRAFEAVYQASYLHLREYVHQNFGHQMVMLSTLWSRLGISHLTDVHCDMLIDCYQEVSPLEEGIRAQTRRAFSEMQNGYFDTALRRLQFLDPSVRRTLKFQKLVYFYIGLIKLKRAIRRTDWPACTSLLTTLSPDSTSDSEVSFLLWEARIDYLLARGLYSEAFNSIEDCAAKLKMQNADVLQRTTVLLHKASLFIAVGKPERAFSVALRAASQSWKSRLMPTLWAAVGVLATVLNEVGEFRAAGRLVEGVLPQALEYTDQELTATLYSRLADSYMGLAGQEDVASPAGVRKRAKNVSLAEMYVERARTCYKRAEDMYGECEQLMKKAMIARLRGDEKRADEYAEEHNQVWDQARERIMDTATVL</sequence>
<evidence type="ECO:0000256" key="3">
    <source>
        <dbReference type="ARBA" id="ARBA00022618"/>
    </source>
</evidence>
<keyword evidence="5" id="KW-0833">Ubl conjugation pathway</keyword>
<evidence type="ECO:0000256" key="6">
    <source>
        <dbReference type="ARBA" id="ARBA00023306"/>
    </source>
</evidence>
<evidence type="ECO:0000256" key="4">
    <source>
        <dbReference type="ARBA" id="ARBA00022776"/>
    </source>
</evidence>
<dbReference type="Proteomes" id="UP000799440">
    <property type="component" value="Unassembled WGS sequence"/>
</dbReference>
<dbReference type="EMBL" id="MU006561">
    <property type="protein sequence ID" value="KAF2751948.1"/>
    <property type="molecule type" value="Genomic_DNA"/>
</dbReference>
<organism evidence="10 11">
    <name type="scientific">Sporormia fimetaria CBS 119925</name>
    <dbReference type="NCBI Taxonomy" id="1340428"/>
    <lineage>
        <taxon>Eukaryota</taxon>
        <taxon>Fungi</taxon>
        <taxon>Dikarya</taxon>
        <taxon>Ascomycota</taxon>
        <taxon>Pezizomycotina</taxon>
        <taxon>Dothideomycetes</taxon>
        <taxon>Pleosporomycetidae</taxon>
        <taxon>Pleosporales</taxon>
        <taxon>Sporormiaceae</taxon>
        <taxon>Sporormia</taxon>
    </lineage>
</organism>
<dbReference type="InterPro" id="IPR026000">
    <property type="entry name" value="Apc5_dom"/>
</dbReference>
<keyword evidence="3" id="KW-0132">Cell division</keyword>
<evidence type="ECO:0000259" key="9">
    <source>
        <dbReference type="Pfam" id="PF12862"/>
    </source>
</evidence>
<dbReference type="UniPathway" id="UPA00143"/>
<evidence type="ECO:0000313" key="10">
    <source>
        <dbReference type="EMBL" id="KAF2751948.1"/>
    </source>
</evidence>
<dbReference type="GO" id="GO:0031145">
    <property type="term" value="P:anaphase-promoting complex-dependent catabolic process"/>
    <property type="evidence" value="ECO:0007669"/>
    <property type="project" value="TreeGrafter"/>
</dbReference>
<dbReference type="GO" id="GO:0070979">
    <property type="term" value="P:protein K11-linked ubiquitination"/>
    <property type="evidence" value="ECO:0007669"/>
    <property type="project" value="TreeGrafter"/>
</dbReference>
<comment type="function">
    <text evidence="8">Component of the anaphase promoting complex/cyclosome (APC/C), a cell cycle-regulated E3 ubiquitin ligase that controls progression through mitosis and the G1 phase of the cell cycle. The APC/C complex acts by mediating ubiquitination and subsequent degradation of target proteins: it mainly mediates the formation of 'Lys-11'-linked polyubiquitin chains and, to a lower extent, the formation of 'Lys-48'- and 'Lys-63'-linked polyubiquitin chains. The APC/C complex catalyzes assembly of branched 'Lys-11'-/'Lys-48'-linked branched ubiquitin chains on target proteins.</text>
</comment>
<dbReference type="GO" id="GO:0051301">
    <property type="term" value="P:cell division"/>
    <property type="evidence" value="ECO:0007669"/>
    <property type="project" value="UniProtKB-KW"/>
</dbReference>
<dbReference type="AlphaFoldDB" id="A0A6A6VMX0"/>
<evidence type="ECO:0000256" key="1">
    <source>
        <dbReference type="ARBA" id="ARBA00007450"/>
    </source>
</evidence>
<keyword evidence="11" id="KW-1185">Reference proteome</keyword>
<dbReference type="InterPro" id="IPR011990">
    <property type="entry name" value="TPR-like_helical_dom_sf"/>
</dbReference>
<dbReference type="GO" id="GO:0045842">
    <property type="term" value="P:positive regulation of mitotic metaphase/anaphase transition"/>
    <property type="evidence" value="ECO:0007669"/>
    <property type="project" value="TreeGrafter"/>
</dbReference>
<dbReference type="GO" id="GO:0005680">
    <property type="term" value="C:anaphase-promoting complex"/>
    <property type="evidence" value="ECO:0007669"/>
    <property type="project" value="InterPro"/>
</dbReference>
<dbReference type="Pfam" id="PF12862">
    <property type="entry name" value="ANAPC5"/>
    <property type="match status" value="1"/>
</dbReference>